<proteinExistence type="predicted"/>
<feature type="compositionally biased region" description="Pro residues" evidence="1">
    <location>
        <begin position="127"/>
        <end position="137"/>
    </location>
</feature>
<dbReference type="EMBL" id="MU153189">
    <property type="protein sequence ID" value="KAF9439898.1"/>
    <property type="molecule type" value="Genomic_DNA"/>
</dbReference>
<organism evidence="2 3">
    <name type="scientific">Macrolepiota fuliginosa MF-IS2</name>
    <dbReference type="NCBI Taxonomy" id="1400762"/>
    <lineage>
        <taxon>Eukaryota</taxon>
        <taxon>Fungi</taxon>
        <taxon>Dikarya</taxon>
        <taxon>Basidiomycota</taxon>
        <taxon>Agaricomycotina</taxon>
        <taxon>Agaricomycetes</taxon>
        <taxon>Agaricomycetidae</taxon>
        <taxon>Agaricales</taxon>
        <taxon>Agaricineae</taxon>
        <taxon>Agaricaceae</taxon>
        <taxon>Macrolepiota</taxon>
    </lineage>
</organism>
<evidence type="ECO:0000256" key="1">
    <source>
        <dbReference type="SAM" id="MobiDB-lite"/>
    </source>
</evidence>
<keyword evidence="3" id="KW-1185">Reference proteome</keyword>
<accession>A0A9P6BVU4</accession>
<name>A0A9P6BVU4_9AGAR</name>
<gene>
    <name evidence="2" type="ORF">P691DRAFT_229337</name>
</gene>
<feature type="region of interest" description="Disordered" evidence="1">
    <location>
        <begin position="108"/>
        <end position="186"/>
    </location>
</feature>
<dbReference type="AlphaFoldDB" id="A0A9P6BVU4"/>
<reference evidence="2" key="1">
    <citation type="submission" date="2020-11" db="EMBL/GenBank/DDBJ databases">
        <authorList>
            <consortium name="DOE Joint Genome Institute"/>
            <person name="Ahrendt S."/>
            <person name="Riley R."/>
            <person name="Andreopoulos W."/>
            <person name="Labutti K."/>
            <person name="Pangilinan J."/>
            <person name="Ruiz-Duenas F.J."/>
            <person name="Barrasa J.M."/>
            <person name="Sanchez-Garcia M."/>
            <person name="Camarero S."/>
            <person name="Miyauchi S."/>
            <person name="Serrano A."/>
            <person name="Linde D."/>
            <person name="Babiker R."/>
            <person name="Drula E."/>
            <person name="Ayuso-Fernandez I."/>
            <person name="Pacheco R."/>
            <person name="Padilla G."/>
            <person name="Ferreira P."/>
            <person name="Barriuso J."/>
            <person name="Kellner H."/>
            <person name="Castanera R."/>
            <person name="Alfaro M."/>
            <person name="Ramirez L."/>
            <person name="Pisabarro A.G."/>
            <person name="Kuo A."/>
            <person name="Tritt A."/>
            <person name="Lipzen A."/>
            <person name="He G."/>
            <person name="Yan M."/>
            <person name="Ng V."/>
            <person name="Cullen D."/>
            <person name="Martin F."/>
            <person name="Rosso M.-N."/>
            <person name="Henrissat B."/>
            <person name="Hibbett D."/>
            <person name="Martinez A.T."/>
            <person name="Grigoriev I.V."/>
        </authorList>
    </citation>
    <scope>NUCLEOTIDE SEQUENCE</scope>
    <source>
        <strain evidence="2">MF-IS2</strain>
    </source>
</reference>
<comment type="caution">
    <text evidence="2">The sequence shown here is derived from an EMBL/GenBank/DDBJ whole genome shotgun (WGS) entry which is preliminary data.</text>
</comment>
<sequence length="186" mass="20887">MSVLPQSTNASLSNLHFQSIHRSQLCITLMHSATPTVWPGCRVCYRIILRRCRPDHRLNAPRQAGRTLTCLSCALFRRCSRGSIKHARLSTRTPMENESSPARTTILGSFLRGRPRNSSQSGHPHELYPPPPPPPAPRTSRASRRNNTSPNQFQPPTPQPQQFAGLALSQMLRRRRSAGIVQQRQA</sequence>
<dbReference type="Proteomes" id="UP000807342">
    <property type="component" value="Unassembled WGS sequence"/>
</dbReference>
<protein>
    <submittedName>
        <fullName evidence="2">Uncharacterized protein</fullName>
    </submittedName>
</protein>
<evidence type="ECO:0000313" key="2">
    <source>
        <dbReference type="EMBL" id="KAF9439898.1"/>
    </source>
</evidence>
<evidence type="ECO:0000313" key="3">
    <source>
        <dbReference type="Proteomes" id="UP000807342"/>
    </source>
</evidence>